<dbReference type="PROSITE" id="PS50893">
    <property type="entry name" value="ABC_TRANSPORTER_2"/>
    <property type="match status" value="1"/>
</dbReference>
<dbReference type="GO" id="GO:0005524">
    <property type="term" value="F:ATP binding"/>
    <property type="evidence" value="ECO:0007669"/>
    <property type="project" value="UniProtKB-KW"/>
</dbReference>
<evidence type="ECO:0000256" key="8">
    <source>
        <dbReference type="ARBA" id="ARBA00022967"/>
    </source>
</evidence>
<dbReference type="PROSITE" id="PS00211">
    <property type="entry name" value="ABC_TRANSPORTER_1"/>
    <property type="match status" value="1"/>
</dbReference>
<dbReference type="RefSeq" id="WP_077929859.1">
    <property type="nucleotide sequence ID" value="NZ_CP014687.1"/>
</dbReference>
<dbReference type="InterPro" id="IPR003593">
    <property type="entry name" value="AAA+_ATPase"/>
</dbReference>
<evidence type="ECO:0000256" key="1">
    <source>
        <dbReference type="ARBA" id="ARBA00002579"/>
    </source>
</evidence>
<proteinExistence type="inferred from homology"/>
<dbReference type="Proteomes" id="UP000189055">
    <property type="component" value="Chromosome"/>
</dbReference>
<keyword evidence="6" id="KW-0547">Nucleotide-binding</keyword>
<evidence type="ECO:0000256" key="9">
    <source>
        <dbReference type="ARBA" id="ARBA00022970"/>
    </source>
</evidence>
<keyword evidence="8" id="KW-1278">Translocase</keyword>
<dbReference type="GO" id="GO:0006865">
    <property type="term" value="P:amino acid transport"/>
    <property type="evidence" value="ECO:0007669"/>
    <property type="project" value="UniProtKB-KW"/>
</dbReference>
<accession>A0A1U9LC19</accession>
<dbReference type="STRING" id="1076596.A0U91_01530"/>
<keyword evidence="10" id="KW-0472">Membrane</keyword>
<dbReference type="FunFam" id="3.40.50.300:FF:000056">
    <property type="entry name" value="Cell division ATP-binding protein FtsE"/>
    <property type="match status" value="1"/>
</dbReference>
<evidence type="ECO:0000256" key="4">
    <source>
        <dbReference type="ARBA" id="ARBA00022448"/>
    </source>
</evidence>
<keyword evidence="4" id="KW-0813">Transport</keyword>
<protein>
    <recommendedName>
        <fullName evidence="3">Cell division ATP-binding protein FtsE</fullName>
    </recommendedName>
</protein>
<evidence type="ECO:0000256" key="5">
    <source>
        <dbReference type="ARBA" id="ARBA00022475"/>
    </source>
</evidence>
<dbReference type="AlphaFoldDB" id="A0A1U9LC19"/>
<evidence type="ECO:0000256" key="3">
    <source>
        <dbReference type="ARBA" id="ARBA00020019"/>
    </source>
</evidence>
<keyword evidence="7 12" id="KW-0067">ATP-binding</keyword>
<keyword evidence="5" id="KW-1003">Cell membrane</keyword>
<keyword evidence="9" id="KW-0029">Amino-acid transport</keyword>
<feature type="domain" description="ABC transporter" evidence="11">
    <location>
        <begin position="9"/>
        <end position="244"/>
    </location>
</feature>
<organism evidence="12 13">
    <name type="scientific">Acetobacter persici</name>
    <dbReference type="NCBI Taxonomy" id="1076596"/>
    <lineage>
        <taxon>Bacteria</taxon>
        <taxon>Pseudomonadati</taxon>
        <taxon>Pseudomonadota</taxon>
        <taxon>Alphaproteobacteria</taxon>
        <taxon>Acetobacterales</taxon>
        <taxon>Acetobacteraceae</taxon>
        <taxon>Acetobacter</taxon>
    </lineage>
</organism>
<evidence type="ECO:0000259" key="11">
    <source>
        <dbReference type="PROSITE" id="PS50893"/>
    </source>
</evidence>
<evidence type="ECO:0000313" key="12">
    <source>
        <dbReference type="EMBL" id="AQT03917.1"/>
    </source>
</evidence>
<gene>
    <name evidence="12" type="ORF">A0U91_01530</name>
</gene>
<sequence length="347" mass="37758">MAESLTESLRVDRLYKAFGGSPVLEGLSFSIQAGDIVGIIGRSGAGKTTLLRCLHGAETPDAGDVFIEGQEIGRLKEKELLALRRRIGMVFQNFNLLKSGTVWGNISLALEIAGISKSARIARIQGLIGLVGLEGHENKHPSQLSGGQKQRVGIARALATNPAVLLCDEATSALDPETTSSILALLSKINQELGITIVLITHEMDVIHRLARRVMVLEQGRIIEDARIEDFSGTKEKRALTQFFEGEEQSVLSGQRLSVMQSEKTHGGLPALRVTVAESALFTSLIPALYEQFSITSHVLRVDLNENYSDRGATHLVILSRDDENALNWLVQNVEKMEVLGYVPSGI</sequence>
<dbReference type="SUPFAM" id="SSF52540">
    <property type="entry name" value="P-loop containing nucleoside triphosphate hydrolases"/>
    <property type="match status" value="1"/>
</dbReference>
<dbReference type="KEGG" id="aper:A0U91_01530"/>
<evidence type="ECO:0000256" key="6">
    <source>
        <dbReference type="ARBA" id="ARBA00022741"/>
    </source>
</evidence>
<dbReference type="Gene3D" id="3.40.50.300">
    <property type="entry name" value="P-loop containing nucleotide triphosphate hydrolases"/>
    <property type="match status" value="1"/>
</dbReference>
<dbReference type="GO" id="GO:0005886">
    <property type="term" value="C:plasma membrane"/>
    <property type="evidence" value="ECO:0007669"/>
    <property type="project" value="UniProtKB-ARBA"/>
</dbReference>
<comment type="function">
    <text evidence="1">Part of the ABC transporter FtsEX involved in cellular division. Important for assembly or stability of the septal ring.</text>
</comment>
<dbReference type="GO" id="GO:0016887">
    <property type="term" value="F:ATP hydrolysis activity"/>
    <property type="evidence" value="ECO:0007669"/>
    <property type="project" value="InterPro"/>
</dbReference>
<dbReference type="PANTHER" id="PTHR43166:SF30">
    <property type="entry name" value="METHIONINE IMPORT ATP-BINDING PROTEIN METN"/>
    <property type="match status" value="1"/>
</dbReference>
<dbReference type="InterPro" id="IPR017871">
    <property type="entry name" value="ABC_transporter-like_CS"/>
</dbReference>
<evidence type="ECO:0000256" key="7">
    <source>
        <dbReference type="ARBA" id="ARBA00022840"/>
    </source>
</evidence>
<evidence type="ECO:0000256" key="10">
    <source>
        <dbReference type="ARBA" id="ARBA00023136"/>
    </source>
</evidence>
<evidence type="ECO:0000256" key="2">
    <source>
        <dbReference type="ARBA" id="ARBA00005417"/>
    </source>
</evidence>
<dbReference type="EMBL" id="CP014687">
    <property type="protein sequence ID" value="AQT03917.1"/>
    <property type="molecule type" value="Genomic_DNA"/>
</dbReference>
<dbReference type="InterPro" id="IPR027417">
    <property type="entry name" value="P-loop_NTPase"/>
</dbReference>
<reference evidence="12 13" key="1">
    <citation type="submission" date="2016-03" db="EMBL/GenBank/DDBJ databases">
        <title>Acetic acid bacteria sequencing.</title>
        <authorList>
            <person name="Brandt J."/>
            <person name="Jakob F."/>
            <person name="Vogel R.F."/>
        </authorList>
    </citation>
    <scope>NUCLEOTIDE SEQUENCE [LARGE SCALE GENOMIC DNA]</scope>
    <source>
        <strain evidence="12 13">TMW2.1084</strain>
    </source>
</reference>
<evidence type="ECO:0000313" key="13">
    <source>
        <dbReference type="Proteomes" id="UP000189055"/>
    </source>
</evidence>
<dbReference type="PANTHER" id="PTHR43166">
    <property type="entry name" value="AMINO ACID IMPORT ATP-BINDING PROTEIN"/>
    <property type="match status" value="1"/>
</dbReference>
<dbReference type="InterPro" id="IPR003439">
    <property type="entry name" value="ABC_transporter-like_ATP-bd"/>
</dbReference>
<name>A0A1U9LC19_9PROT</name>
<dbReference type="Pfam" id="PF00005">
    <property type="entry name" value="ABC_tran"/>
    <property type="match status" value="1"/>
</dbReference>
<dbReference type="InterPro" id="IPR050086">
    <property type="entry name" value="MetN_ABC_transporter-like"/>
</dbReference>
<dbReference type="SMART" id="SM00382">
    <property type="entry name" value="AAA"/>
    <property type="match status" value="1"/>
</dbReference>
<comment type="similarity">
    <text evidence="2">Belongs to the ABC transporter superfamily.</text>
</comment>